<evidence type="ECO:0000313" key="3">
    <source>
        <dbReference type="Proteomes" id="UP000027142"/>
    </source>
</evidence>
<organism evidence="2 3">
    <name type="scientific">Shouchella lehensis G1</name>
    <dbReference type="NCBI Taxonomy" id="1246626"/>
    <lineage>
        <taxon>Bacteria</taxon>
        <taxon>Bacillati</taxon>
        <taxon>Bacillota</taxon>
        <taxon>Bacilli</taxon>
        <taxon>Bacillales</taxon>
        <taxon>Bacillaceae</taxon>
        <taxon>Shouchella</taxon>
    </lineage>
</organism>
<dbReference type="STRING" id="1246626.BleG1_2569"/>
<dbReference type="PROSITE" id="PS50206">
    <property type="entry name" value="RHODANESE_3"/>
    <property type="match status" value="1"/>
</dbReference>
<dbReference type="SUPFAM" id="SSF52821">
    <property type="entry name" value="Rhodanese/Cell cycle control phosphatase"/>
    <property type="match status" value="1"/>
</dbReference>
<dbReference type="Gene3D" id="3.40.250.10">
    <property type="entry name" value="Rhodanese-like domain"/>
    <property type="match status" value="1"/>
</dbReference>
<dbReference type="HOGENOM" id="CLU_089574_13_3_9"/>
<feature type="domain" description="Rhodanese" evidence="1">
    <location>
        <begin position="25"/>
        <end position="109"/>
    </location>
</feature>
<dbReference type="eggNOG" id="COG0607">
    <property type="taxonomic scope" value="Bacteria"/>
</dbReference>
<dbReference type="CDD" id="cd00158">
    <property type="entry name" value="RHOD"/>
    <property type="match status" value="1"/>
</dbReference>
<dbReference type="Proteomes" id="UP000027142">
    <property type="component" value="Chromosome"/>
</dbReference>
<dbReference type="InterPro" id="IPR036873">
    <property type="entry name" value="Rhodanese-like_dom_sf"/>
</dbReference>
<keyword evidence="3" id="KW-1185">Reference proteome</keyword>
<dbReference type="Pfam" id="PF00581">
    <property type="entry name" value="Rhodanese"/>
    <property type="match status" value="1"/>
</dbReference>
<dbReference type="KEGG" id="ble:BleG1_2569"/>
<dbReference type="PANTHER" id="PTHR44086:SF10">
    <property type="entry name" value="THIOSULFATE SULFURTRANSFERASE_RHODANESE-LIKE DOMAIN-CONTAINING PROTEIN 3"/>
    <property type="match status" value="1"/>
</dbReference>
<dbReference type="SMART" id="SM00450">
    <property type="entry name" value="RHOD"/>
    <property type="match status" value="1"/>
</dbReference>
<dbReference type="PANTHER" id="PTHR44086">
    <property type="entry name" value="THIOSULFATE SULFURTRANSFERASE RDL2, MITOCHONDRIAL-RELATED"/>
    <property type="match status" value="1"/>
</dbReference>
<evidence type="ECO:0000313" key="2">
    <source>
        <dbReference type="EMBL" id="AIC95136.1"/>
    </source>
</evidence>
<protein>
    <submittedName>
        <fullName evidence="2">Rhodanese-like protein</fullName>
    </submittedName>
</protein>
<dbReference type="AlphaFoldDB" id="A0A060LV45"/>
<dbReference type="RefSeq" id="WP_038481521.1">
    <property type="nucleotide sequence ID" value="NZ_CP003923.1"/>
</dbReference>
<dbReference type="GO" id="GO:0004792">
    <property type="term" value="F:thiosulfate-cyanide sulfurtransferase activity"/>
    <property type="evidence" value="ECO:0007669"/>
    <property type="project" value="TreeGrafter"/>
</dbReference>
<evidence type="ECO:0000259" key="1">
    <source>
        <dbReference type="PROSITE" id="PS50206"/>
    </source>
</evidence>
<reference evidence="2 3" key="1">
    <citation type="journal article" date="2014" name="Gene">
        <title>A comparative genomic analysis of the alkalitolerant soil bacterium Bacillus lehensis G1.</title>
        <authorList>
            <person name="Noor Y.M."/>
            <person name="Samsulrizal N.H."/>
            <person name="Jema'on N.A."/>
            <person name="Low K.O."/>
            <person name="Ramli A.N."/>
            <person name="Alias N.I."/>
            <person name="Damis S.I."/>
            <person name="Fuzi S.F."/>
            <person name="Isa M.N."/>
            <person name="Murad A.M."/>
            <person name="Raih M.F."/>
            <person name="Bakar F.D."/>
            <person name="Najimudin N."/>
            <person name="Mahadi N.M."/>
            <person name="Illias R.M."/>
        </authorList>
    </citation>
    <scope>NUCLEOTIDE SEQUENCE [LARGE SCALE GENOMIC DNA]</scope>
    <source>
        <strain evidence="2 3">G1</strain>
    </source>
</reference>
<name>A0A060LV45_9BACI</name>
<gene>
    <name evidence="2" type="ORF">BleG1_2569</name>
</gene>
<accession>A0A060LV45</accession>
<proteinExistence type="predicted"/>
<dbReference type="PATRIC" id="fig|1246626.3.peg.2562"/>
<sequence length="125" mass="14373">MSKVEDGVIQLSTTELKDALTNKQPHQEPIVIDVREVTEYEDGHIPGVPLIPMNEMPAMLPTMDEAKSYILICRSGRRSQHTAKYMKEQGFLNVRNYEGGMLEWDGEQAFGQEWIVKESEELYEK</sequence>
<dbReference type="OrthoDB" id="9800872at2"/>
<dbReference type="EMBL" id="CP003923">
    <property type="protein sequence ID" value="AIC95136.1"/>
    <property type="molecule type" value="Genomic_DNA"/>
</dbReference>
<dbReference type="InterPro" id="IPR001763">
    <property type="entry name" value="Rhodanese-like_dom"/>
</dbReference>